<dbReference type="EMBL" id="AZMM01010750">
    <property type="protein sequence ID" value="ETJ34836.1"/>
    <property type="molecule type" value="Genomic_DNA"/>
</dbReference>
<protein>
    <recommendedName>
        <fullName evidence="2">DUF111 family protein</fullName>
    </recommendedName>
</protein>
<evidence type="ECO:0000313" key="1">
    <source>
        <dbReference type="EMBL" id="ETJ34836.1"/>
    </source>
</evidence>
<evidence type="ECO:0008006" key="2">
    <source>
        <dbReference type="Google" id="ProtNLM"/>
    </source>
</evidence>
<accession>W1XXH7</accession>
<sequence>MERALYLDPVSGISGNMFVGVLLDLGVPQIWLINELQKLGLDDYELIFE</sequence>
<comment type="caution">
    <text evidence="1">The sequence shown here is derived from an EMBL/GenBank/DDBJ whole genome shotgun (WGS) entry which is preliminary data.</text>
</comment>
<feature type="non-terminal residue" evidence="1">
    <location>
        <position position="49"/>
    </location>
</feature>
<gene>
    <name evidence="1" type="ORF">Q604_UNBC10750G0002</name>
</gene>
<organism evidence="1">
    <name type="scientific">human gut metagenome</name>
    <dbReference type="NCBI Taxonomy" id="408170"/>
    <lineage>
        <taxon>unclassified sequences</taxon>
        <taxon>metagenomes</taxon>
        <taxon>organismal metagenomes</taxon>
    </lineage>
</organism>
<dbReference type="Pfam" id="PF01969">
    <property type="entry name" value="Ni_insertion"/>
    <property type="match status" value="1"/>
</dbReference>
<proteinExistence type="predicted"/>
<dbReference type="AlphaFoldDB" id="W1XXH7"/>
<reference evidence="1" key="1">
    <citation type="submission" date="2013-12" db="EMBL/GenBank/DDBJ databases">
        <title>A Varibaculum cambriense genome reconstructed from a premature infant gut community with otherwise low bacterial novelty that shifts toward anaerobic metabolism during the third week of life.</title>
        <authorList>
            <person name="Brown C.T."/>
            <person name="Sharon I."/>
            <person name="Thomas B.C."/>
            <person name="Castelle C.J."/>
            <person name="Morowitz M.J."/>
            <person name="Banfield J.F."/>
        </authorList>
    </citation>
    <scope>NUCLEOTIDE SEQUENCE</scope>
</reference>
<name>W1XXH7_9ZZZZ</name>
<dbReference type="InterPro" id="IPR002822">
    <property type="entry name" value="Ni_insertion"/>
</dbReference>